<keyword evidence="2" id="KW-0472">Membrane</keyword>
<protein>
    <recommendedName>
        <fullName evidence="5">MotA/TolQ/ExbB proton channel domain-containing protein</fullName>
    </recommendedName>
</protein>
<feature type="transmembrane region" description="Helical" evidence="2">
    <location>
        <begin position="143"/>
        <end position="168"/>
    </location>
</feature>
<dbReference type="HOGENOM" id="CLU_036989_0_0_10"/>
<dbReference type="Proteomes" id="UP000006051">
    <property type="component" value="Chromosome"/>
</dbReference>
<evidence type="ECO:0008006" key="5">
    <source>
        <dbReference type="Google" id="ProtNLM"/>
    </source>
</evidence>
<dbReference type="KEGG" id="orh:Ornrh_1067"/>
<evidence type="ECO:0000313" key="4">
    <source>
        <dbReference type="Proteomes" id="UP000006051"/>
    </source>
</evidence>
<keyword evidence="1" id="KW-0175">Coiled coil</keyword>
<feature type="transmembrane region" description="Helical" evidence="2">
    <location>
        <begin position="100"/>
        <end position="119"/>
    </location>
</feature>
<sequence length="480" mass="55029">MIVILLIQLNYFISLWRKISKYRDLFIYRKIDYEQENDEVIGIRMTDAKSETTKSILDQINQYLSKNVGRANDFYLIKDIVDRKCDSIEDEIETQVPMPLYLGLMGTMIGVLLGIYELISSRGLSSLLSGGDSSEAASGVESLLSGVALAMIASFFGVLLTTLGASILKKTKVKVEDNRNNFLSWIQAELLPNLSSGLSQVLDKMTDNLLKFNKTFSQNTDELRDILSTVNVTYESNVEVLEAINSLNIKKLAMTNVMVFDKLESCTDDLERFSNYMFSVNEYLSNVRSLNDKLDENENRTKLIEELADYFKKERSNFNNWNSGVTKAVVEVSHELEKSVYNLKDFADNQMNTYLSTLIETHKVFLDSLDKVREREVALITKSSHDFETIVKEIKGIADIKEVLVEFIKQSKEQKQELVNLTNSIKSIEKIRVEVVDEVKKKSRKKESPLESINGDKGIEVQREKKTNKFKEWFKNIFKM</sequence>
<dbReference type="EMBL" id="CP003283">
    <property type="protein sequence ID" value="AFL97258.1"/>
    <property type="molecule type" value="Genomic_DNA"/>
</dbReference>
<name>I3ZZX4_ORNRL</name>
<evidence type="ECO:0000256" key="1">
    <source>
        <dbReference type="SAM" id="Coils"/>
    </source>
</evidence>
<evidence type="ECO:0000313" key="3">
    <source>
        <dbReference type="EMBL" id="AFL97258.1"/>
    </source>
</evidence>
<reference evidence="3 4" key="1">
    <citation type="submission" date="2012-06" db="EMBL/GenBank/DDBJ databases">
        <title>The complete genome of Ornithobacterium rhinotracheale DSM 15997.</title>
        <authorList>
            <consortium name="US DOE Joint Genome Institute (JGI-PGF)"/>
            <person name="Lucas S."/>
            <person name="Copeland A."/>
            <person name="Lapidus A."/>
            <person name="Goodwin L."/>
            <person name="Pitluck S."/>
            <person name="Peters L."/>
            <person name="Mikhailova N."/>
            <person name="Teshima H."/>
            <person name="Kyrpides N."/>
            <person name="Mavromatis K."/>
            <person name="Pagani I."/>
            <person name="Ivanova N."/>
            <person name="Ovchinnikova G."/>
            <person name="Zeytun A."/>
            <person name="Detter J.C."/>
            <person name="Han C."/>
            <person name="Land M."/>
            <person name="Hauser L."/>
            <person name="Markowitz V."/>
            <person name="Cheng J.-F."/>
            <person name="Hugenholtz P."/>
            <person name="Woyke T."/>
            <person name="Wu D."/>
            <person name="Lang E."/>
            <person name="Kopitz M."/>
            <person name="Brambilla E."/>
            <person name="Klenk H.-P."/>
            <person name="Eisen J.A."/>
        </authorList>
    </citation>
    <scope>NUCLEOTIDE SEQUENCE [LARGE SCALE GENOMIC DNA]</scope>
    <source>
        <strain evidence="4">ATCC 51463 / DSM 15997 / CCUG 23171 / LMG 9086</strain>
    </source>
</reference>
<organism evidence="3 4">
    <name type="scientific">Ornithobacterium rhinotracheale (strain ATCC 51463 / DSM 15997 / CCUG 23171 / CIP 104009 / LMG 9086)</name>
    <dbReference type="NCBI Taxonomy" id="867902"/>
    <lineage>
        <taxon>Bacteria</taxon>
        <taxon>Pseudomonadati</taxon>
        <taxon>Bacteroidota</taxon>
        <taxon>Flavobacteriia</taxon>
        <taxon>Flavobacteriales</taxon>
        <taxon>Weeksellaceae</taxon>
        <taxon>Ornithobacterium</taxon>
    </lineage>
</organism>
<dbReference type="eggNOG" id="COG0811">
    <property type="taxonomic scope" value="Bacteria"/>
</dbReference>
<gene>
    <name evidence="3" type="ordered locus">Ornrh_1067</name>
</gene>
<proteinExistence type="predicted"/>
<keyword evidence="2" id="KW-0812">Transmembrane</keyword>
<accession>I3ZZX4</accession>
<evidence type="ECO:0000256" key="2">
    <source>
        <dbReference type="SAM" id="Phobius"/>
    </source>
</evidence>
<feature type="coiled-coil region" evidence="1">
    <location>
        <begin position="280"/>
        <end position="307"/>
    </location>
</feature>
<dbReference type="AlphaFoldDB" id="I3ZZX4"/>
<keyword evidence="4" id="KW-1185">Reference proteome</keyword>
<dbReference type="STRING" id="867902.Ornrh_1067"/>
<keyword evidence="2" id="KW-1133">Transmembrane helix</keyword>